<sequence length="128" mass="13495">MAASELVYVPSPDRTAASGGQTSGMTRTNAISGQASINASMMTAAPRTKSGVHHHGEQDTIIYALTPGGSVLTEGGKKRVDLGQGDFCLIPKGVEHQEVNDSDQEVVWVITRSGNSANVVNVDNWRNS</sequence>
<evidence type="ECO:0000256" key="1">
    <source>
        <dbReference type="SAM" id="MobiDB-lite"/>
    </source>
</evidence>
<dbReference type="SUPFAM" id="SSF51182">
    <property type="entry name" value="RmlC-like cupins"/>
    <property type="match status" value="1"/>
</dbReference>
<dbReference type="PANTHER" id="PTHR40112:SF1">
    <property type="entry name" value="H2HPP ISOMERASE"/>
    <property type="match status" value="1"/>
</dbReference>
<feature type="compositionally biased region" description="Polar residues" evidence="1">
    <location>
        <begin position="18"/>
        <end position="28"/>
    </location>
</feature>
<evidence type="ECO:0000313" key="4">
    <source>
        <dbReference type="Proteomes" id="UP000243723"/>
    </source>
</evidence>
<dbReference type="InterPro" id="IPR013096">
    <property type="entry name" value="Cupin_2"/>
</dbReference>
<dbReference type="InterPro" id="IPR052535">
    <property type="entry name" value="Bacilysin_H2HPP_isomerase"/>
</dbReference>
<dbReference type="InterPro" id="IPR011051">
    <property type="entry name" value="RmlC_Cupin_sf"/>
</dbReference>
<dbReference type="AlphaFoldDB" id="A0A2P7YE61"/>
<accession>A0A2P7YE61</accession>
<organism evidence="3 4">
    <name type="scientific">Elsinoe australis</name>
    <dbReference type="NCBI Taxonomy" id="40998"/>
    <lineage>
        <taxon>Eukaryota</taxon>
        <taxon>Fungi</taxon>
        <taxon>Dikarya</taxon>
        <taxon>Ascomycota</taxon>
        <taxon>Pezizomycotina</taxon>
        <taxon>Dothideomycetes</taxon>
        <taxon>Dothideomycetidae</taxon>
        <taxon>Myriangiales</taxon>
        <taxon>Elsinoaceae</taxon>
        <taxon>Elsinoe</taxon>
    </lineage>
</organism>
<gene>
    <name evidence="3" type="ORF">B9Z65_8581</name>
</gene>
<reference evidence="3 4" key="1">
    <citation type="submission" date="2017-05" db="EMBL/GenBank/DDBJ databases">
        <title>Draft genome sequence of Elsinoe australis.</title>
        <authorList>
            <person name="Cheng Q."/>
        </authorList>
    </citation>
    <scope>NUCLEOTIDE SEQUENCE [LARGE SCALE GENOMIC DNA]</scope>
    <source>
        <strain evidence="3 4">NL1</strain>
    </source>
</reference>
<dbReference type="PANTHER" id="PTHR40112">
    <property type="entry name" value="H2HPP ISOMERASE"/>
    <property type="match status" value="1"/>
</dbReference>
<feature type="domain" description="Cupin type-2" evidence="2">
    <location>
        <begin position="41"/>
        <end position="109"/>
    </location>
</feature>
<protein>
    <recommendedName>
        <fullName evidence="2">Cupin type-2 domain-containing protein</fullName>
    </recommendedName>
</protein>
<dbReference type="Proteomes" id="UP000243723">
    <property type="component" value="Unassembled WGS sequence"/>
</dbReference>
<dbReference type="InterPro" id="IPR014710">
    <property type="entry name" value="RmlC-like_jellyroll"/>
</dbReference>
<dbReference type="Pfam" id="PF07883">
    <property type="entry name" value="Cupin_2"/>
    <property type="match status" value="1"/>
</dbReference>
<proteinExistence type="predicted"/>
<feature type="region of interest" description="Disordered" evidence="1">
    <location>
        <begin position="1"/>
        <end position="28"/>
    </location>
</feature>
<name>A0A2P7YE61_9PEZI</name>
<dbReference type="Gene3D" id="2.60.120.10">
    <property type="entry name" value="Jelly Rolls"/>
    <property type="match status" value="1"/>
</dbReference>
<evidence type="ECO:0000313" key="3">
    <source>
        <dbReference type="EMBL" id="PSK34255.1"/>
    </source>
</evidence>
<keyword evidence="4" id="KW-1185">Reference proteome</keyword>
<comment type="caution">
    <text evidence="3">The sequence shown here is derived from an EMBL/GenBank/DDBJ whole genome shotgun (WGS) entry which is preliminary data.</text>
</comment>
<dbReference type="EMBL" id="NHZQ01000447">
    <property type="protein sequence ID" value="PSK34255.1"/>
    <property type="molecule type" value="Genomic_DNA"/>
</dbReference>
<evidence type="ECO:0000259" key="2">
    <source>
        <dbReference type="Pfam" id="PF07883"/>
    </source>
</evidence>
<dbReference type="OrthoDB" id="3511549at2759"/>